<accession>A0A251U747</accession>
<keyword evidence="6" id="KW-1185">Reference proteome</keyword>
<keyword evidence="3 4" id="KW-0012">Acyltransferase</keyword>
<dbReference type="Proteomes" id="UP000215914">
    <property type="component" value="Chromosome 8"/>
</dbReference>
<reference evidence="4 6" key="1">
    <citation type="journal article" date="2017" name="Nature">
        <title>The sunflower genome provides insights into oil metabolism, flowering and Asterid evolution.</title>
        <authorList>
            <person name="Badouin H."/>
            <person name="Gouzy J."/>
            <person name="Grassa C.J."/>
            <person name="Murat F."/>
            <person name="Staton S.E."/>
            <person name="Cottret L."/>
            <person name="Lelandais-Briere C."/>
            <person name="Owens G.L."/>
            <person name="Carrere S."/>
            <person name="Mayjonade B."/>
            <person name="Legrand L."/>
            <person name="Gill N."/>
            <person name="Kane N.C."/>
            <person name="Bowers J.E."/>
            <person name="Hubner S."/>
            <person name="Bellec A."/>
            <person name="Berard A."/>
            <person name="Berges H."/>
            <person name="Blanchet N."/>
            <person name="Boniface M.C."/>
            <person name="Brunel D."/>
            <person name="Catrice O."/>
            <person name="Chaidir N."/>
            <person name="Claudel C."/>
            <person name="Donnadieu C."/>
            <person name="Faraut T."/>
            <person name="Fievet G."/>
            <person name="Helmstetter N."/>
            <person name="King M."/>
            <person name="Knapp S.J."/>
            <person name="Lai Z."/>
            <person name="Le Paslier M.C."/>
            <person name="Lippi Y."/>
            <person name="Lorenzon L."/>
            <person name="Mandel J.R."/>
            <person name="Marage G."/>
            <person name="Marchand G."/>
            <person name="Marquand E."/>
            <person name="Bret-Mestries E."/>
            <person name="Morien E."/>
            <person name="Nambeesan S."/>
            <person name="Nguyen T."/>
            <person name="Pegot-Espagnet P."/>
            <person name="Pouilly N."/>
            <person name="Raftis F."/>
            <person name="Sallet E."/>
            <person name="Schiex T."/>
            <person name="Thomas J."/>
            <person name="Vandecasteele C."/>
            <person name="Vares D."/>
            <person name="Vear F."/>
            <person name="Vautrin S."/>
            <person name="Crespi M."/>
            <person name="Mangin B."/>
            <person name="Burke J.M."/>
            <person name="Salse J."/>
            <person name="Munos S."/>
            <person name="Vincourt P."/>
            <person name="Rieseberg L.H."/>
            <person name="Langlade N.B."/>
        </authorList>
    </citation>
    <scope>NUCLEOTIDE SEQUENCE [LARGE SCALE GENOMIC DNA]</scope>
    <source>
        <strain evidence="6">cv. SF193</strain>
        <tissue evidence="4">Leaves</tissue>
    </source>
</reference>
<evidence type="ECO:0000256" key="3">
    <source>
        <dbReference type="ARBA" id="ARBA00023315"/>
    </source>
</evidence>
<dbReference type="EC" id="2.3.1.150" evidence="4"/>
<evidence type="ECO:0000313" key="4">
    <source>
        <dbReference type="EMBL" id="KAF5796061.1"/>
    </source>
</evidence>
<proteinExistence type="inferred from homology"/>
<comment type="similarity">
    <text evidence="1">Belongs to the plant acyltransferase family.</text>
</comment>
<reference evidence="5" key="2">
    <citation type="submission" date="2017-02" db="EMBL/GenBank/DDBJ databases">
        <title>Sunflower complete genome.</title>
        <authorList>
            <person name="Langlade N."/>
            <person name="Munos S."/>
        </authorList>
    </citation>
    <scope>NUCLEOTIDE SEQUENCE [LARGE SCALE GENOMIC DNA]</scope>
    <source>
        <tissue evidence="5">Leaves</tissue>
    </source>
</reference>
<evidence type="ECO:0000256" key="2">
    <source>
        <dbReference type="ARBA" id="ARBA00022679"/>
    </source>
</evidence>
<keyword evidence="2 5" id="KW-0808">Transferase</keyword>
<evidence type="ECO:0000313" key="5">
    <source>
        <dbReference type="EMBL" id="OTG19145.1"/>
    </source>
</evidence>
<dbReference type="GO" id="GO:0047180">
    <property type="term" value="F:salutaridinol 7-O-acetyltransferase activity"/>
    <property type="evidence" value="ECO:0007669"/>
    <property type="project" value="UniProtKB-EC"/>
</dbReference>
<dbReference type="InParanoid" id="A0A251U747"/>
<organism evidence="5 6">
    <name type="scientific">Helianthus annuus</name>
    <name type="common">Common sunflower</name>
    <dbReference type="NCBI Taxonomy" id="4232"/>
    <lineage>
        <taxon>Eukaryota</taxon>
        <taxon>Viridiplantae</taxon>
        <taxon>Streptophyta</taxon>
        <taxon>Embryophyta</taxon>
        <taxon>Tracheophyta</taxon>
        <taxon>Spermatophyta</taxon>
        <taxon>Magnoliopsida</taxon>
        <taxon>eudicotyledons</taxon>
        <taxon>Gunneridae</taxon>
        <taxon>Pentapetalae</taxon>
        <taxon>asterids</taxon>
        <taxon>campanulids</taxon>
        <taxon>Asterales</taxon>
        <taxon>Asteraceae</taxon>
        <taxon>Asteroideae</taxon>
        <taxon>Heliantheae alliance</taxon>
        <taxon>Heliantheae</taxon>
        <taxon>Helianthus</taxon>
    </lineage>
</organism>
<dbReference type="EMBL" id="CM007897">
    <property type="protein sequence ID" value="OTG19145.1"/>
    <property type="molecule type" value="Genomic_DNA"/>
</dbReference>
<name>A0A251U747_HELAN</name>
<protein>
    <submittedName>
        <fullName evidence="5">Putative transferase, Chloramphenicol acetyltransferase-like domain protein</fullName>
    </submittedName>
    <submittedName>
        <fullName evidence="4">Salutaridinol 7-O-acetyltransferase</fullName>
        <ecNumber evidence="4">2.3.1.150</ecNumber>
    </submittedName>
</protein>
<evidence type="ECO:0000313" key="6">
    <source>
        <dbReference type="Proteomes" id="UP000215914"/>
    </source>
</evidence>
<dbReference type="OrthoDB" id="1932220at2759"/>
<sequence length="185" mass="20161">MEMIGKPIQSQPIICRDIIKPANPTPSHLNTYNLSDIDVSVGKIYLPLLLVYPNNDGCSLTSQEKATVLKNSLSQSLTKYYHFAGRLPTHTTPYVDCNDEGVVFLEAQNNSKLDEFQLSSAQDGNIDNLFPDDMVGYKSPRNTNLVGVQLNHFACGGVGLAVSMSHLVGDGCTLGSFVNHWASVD</sequence>
<dbReference type="Pfam" id="PF02458">
    <property type="entry name" value="Transferase"/>
    <property type="match status" value="1"/>
</dbReference>
<gene>
    <name evidence="5" type="ORF">HannXRQ_Chr08g0230841</name>
    <name evidence="4" type="ORF">HanXRQr2_Chr08g0347031</name>
</gene>
<reference evidence="4" key="3">
    <citation type="submission" date="2020-06" db="EMBL/GenBank/DDBJ databases">
        <title>Helianthus annuus Genome sequencing and assembly Release 2.</title>
        <authorList>
            <person name="Gouzy J."/>
            <person name="Langlade N."/>
            <person name="Munos S."/>
        </authorList>
    </citation>
    <scope>NUCLEOTIDE SEQUENCE</scope>
    <source>
        <tissue evidence="4">Leaves</tissue>
    </source>
</reference>
<dbReference type="Gene3D" id="3.30.559.10">
    <property type="entry name" value="Chloramphenicol acetyltransferase-like domain"/>
    <property type="match status" value="1"/>
</dbReference>
<dbReference type="InterPro" id="IPR023213">
    <property type="entry name" value="CAT-like_dom_sf"/>
</dbReference>
<dbReference type="EMBL" id="MNCJ02000323">
    <property type="protein sequence ID" value="KAF5796061.1"/>
    <property type="molecule type" value="Genomic_DNA"/>
</dbReference>
<dbReference type="PANTHER" id="PTHR31623">
    <property type="entry name" value="F21J9.9"/>
    <property type="match status" value="1"/>
</dbReference>
<dbReference type="Gramene" id="mRNA:HanXRQr2_Chr08g0347031">
    <property type="protein sequence ID" value="CDS:HanXRQr2_Chr08g0347031.1"/>
    <property type="gene ID" value="HanXRQr2_Chr08g0347031"/>
</dbReference>
<dbReference type="PANTHER" id="PTHR31623:SF86">
    <property type="entry name" value="DEACETYLVINDOLINE O-ACETYLTRANSFERASE"/>
    <property type="match status" value="1"/>
</dbReference>
<dbReference type="AlphaFoldDB" id="A0A251U747"/>
<evidence type="ECO:0000256" key="1">
    <source>
        <dbReference type="ARBA" id="ARBA00009861"/>
    </source>
</evidence>
<dbReference type="OMA" id="NLSHIAD"/>